<keyword evidence="2" id="KW-1133">Transmembrane helix</keyword>
<feature type="compositionally biased region" description="Basic residues" evidence="1">
    <location>
        <begin position="629"/>
        <end position="638"/>
    </location>
</feature>
<feature type="region of interest" description="Disordered" evidence="1">
    <location>
        <begin position="583"/>
        <end position="651"/>
    </location>
</feature>
<feature type="transmembrane region" description="Helical" evidence="2">
    <location>
        <begin position="68"/>
        <end position="87"/>
    </location>
</feature>
<dbReference type="Proteomes" id="UP001209570">
    <property type="component" value="Unassembled WGS sequence"/>
</dbReference>
<feature type="transmembrane region" description="Helical" evidence="2">
    <location>
        <begin position="304"/>
        <end position="323"/>
    </location>
</feature>
<feature type="transmembrane region" description="Helical" evidence="2">
    <location>
        <begin position="463"/>
        <end position="482"/>
    </location>
</feature>
<dbReference type="EMBL" id="JAKCXM010000046">
    <property type="protein sequence ID" value="KAJ0405375.1"/>
    <property type="molecule type" value="Genomic_DNA"/>
</dbReference>
<evidence type="ECO:0000313" key="3">
    <source>
        <dbReference type="EMBL" id="KAJ0405375.1"/>
    </source>
</evidence>
<feature type="region of interest" description="Disordered" evidence="1">
    <location>
        <begin position="116"/>
        <end position="135"/>
    </location>
</feature>
<feature type="transmembrane region" description="Helical" evidence="2">
    <location>
        <begin position="335"/>
        <end position="354"/>
    </location>
</feature>
<sequence length="922" mass="100764">MRWESRLGLRLRLRAAARRLSATAFLEKFRHGPDTQSEWNLFLWRVSFPMIPLMLFTALAVLGQCGHLVYSFLVCPVWYFSHLVLVAHPFLIVFRFENVDVEATGAGVGAADAAVDTSDGASSAPARTATTTKSDPHGRRVWQGLALLSVLLSTLEWGLSTPLSATAAAAASTASTAWSQRQHHAWIAANTLFGLVTLVAVPRFFFRQKRRAARDATCQPQRGASGALYLPPVSPSTPTHTLSSAEDGKPSDPFASSGDETDDASALLLDADPPSNTGVMPRRSPAALWRWFVEERGRLAQSRLLLLCAFCASALWTAMVASYTSSRRLEANLAYWFAVYLLSPLACALLWLALRQTDADSSARPRASTFSFEHVVTYSVLVVHLPACLGHLCFRLFTLVEMSDPAHSADAAAGSGLASASSALSLSATTSWMKLATSMLFLLVMQGYFHVMTRVVNAMSEPYAHPSLLYLGQLYYYLFWYVLVGSDTPIDMLYWGQLLLNYVHIALLNTGIYSDVKASSTSCCSSVPSPLWGLLSESNASVLMCFRATMIKASGDHEHASGEEEDDDADDLERAAHELLIGASDADDTHGVQHRPSQRRSASVAVSSTDAPAFLLGRTDDDEDDDKTHKKPTRKKSKANASGARPSRHRSLSMIAASARALLPFSGASAAAAAAASSSAATIYFAPAAACVSDCASSSHSSACSLCRASSSSSLPDAAADHRAHRHRHRHHSTDSTDSATPPPSSSSSGSYRARSHRTSSRLHQHKAAPSEHMRQLYFLMKLAEQDNMADTTALILVPSLLTLLAVLDKPSQGLAILLDQMNLWLRCICMFIGRLGGAYLAREIFTYKLRRRLRQQQADRRGAFSEELLHNIGGLSTRLWIQKLMLQDFHRQFWYLTMVTVVVTFACFERMELPARFAFLN</sequence>
<organism evidence="3 4">
    <name type="scientific">Pythium insidiosum</name>
    <name type="common">Pythiosis disease agent</name>
    <dbReference type="NCBI Taxonomy" id="114742"/>
    <lineage>
        <taxon>Eukaryota</taxon>
        <taxon>Sar</taxon>
        <taxon>Stramenopiles</taxon>
        <taxon>Oomycota</taxon>
        <taxon>Peronosporomycetes</taxon>
        <taxon>Pythiales</taxon>
        <taxon>Pythiaceae</taxon>
        <taxon>Pythium</taxon>
    </lineage>
</organism>
<name>A0AAD5Q8L0_PYTIN</name>
<keyword evidence="2" id="KW-0472">Membrane</keyword>
<dbReference type="AlphaFoldDB" id="A0AAD5Q8L0"/>
<feature type="region of interest" description="Disordered" evidence="1">
    <location>
        <begin position="712"/>
        <end position="769"/>
    </location>
</feature>
<accession>A0AAD5Q8L0</accession>
<evidence type="ECO:0000256" key="2">
    <source>
        <dbReference type="SAM" id="Phobius"/>
    </source>
</evidence>
<feature type="transmembrane region" description="Helical" evidence="2">
    <location>
        <begin position="375"/>
        <end position="397"/>
    </location>
</feature>
<reference evidence="3" key="1">
    <citation type="submission" date="2021-12" db="EMBL/GenBank/DDBJ databases">
        <title>Prjna785345.</title>
        <authorList>
            <person name="Rujirawat T."/>
            <person name="Krajaejun T."/>
        </authorList>
    </citation>
    <scope>NUCLEOTIDE SEQUENCE</scope>
    <source>
        <strain evidence="3">Pi057C3</strain>
    </source>
</reference>
<gene>
    <name evidence="3" type="ORF">P43SY_000254</name>
</gene>
<feature type="compositionally biased region" description="Basic residues" evidence="1">
    <location>
        <begin position="754"/>
        <end position="767"/>
    </location>
</feature>
<proteinExistence type="predicted"/>
<feature type="compositionally biased region" description="Low complexity" evidence="1">
    <location>
        <begin position="599"/>
        <end position="608"/>
    </location>
</feature>
<feature type="transmembrane region" description="Helical" evidence="2">
    <location>
        <begin position="42"/>
        <end position="62"/>
    </location>
</feature>
<feature type="transmembrane region" description="Helical" evidence="2">
    <location>
        <begin position="185"/>
        <end position="206"/>
    </location>
</feature>
<feature type="transmembrane region" description="Helical" evidence="2">
    <location>
        <begin position="432"/>
        <end position="451"/>
    </location>
</feature>
<evidence type="ECO:0000313" key="4">
    <source>
        <dbReference type="Proteomes" id="UP001209570"/>
    </source>
</evidence>
<evidence type="ECO:0008006" key="5">
    <source>
        <dbReference type="Google" id="ProtNLM"/>
    </source>
</evidence>
<feature type="compositionally biased region" description="Basic residues" evidence="1">
    <location>
        <begin position="723"/>
        <end position="732"/>
    </location>
</feature>
<feature type="region of interest" description="Disordered" evidence="1">
    <location>
        <begin position="215"/>
        <end position="280"/>
    </location>
</feature>
<feature type="compositionally biased region" description="Low complexity" evidence="1">
    <location>
        <begin position="264"/>
        <end position="275"/>
    </location>
</feature>
<feature type="compositionally biased region" description="Low complexity" evidence="1">
    <location>
        <begin position="736"/>
        <end position="753"/>
    </location>
</feature>
<keyword evidence="2" id="KW-0812">Transmembrane</keyword>
<keyword evidence="4" id="KW-1185">Reference proteome</keyword>
<feature type="compositionally biased region" description="Low complexity" evidence="1">
    <location>
        <begin position="116"/>
        <end position="133"/>
    </location>
</feature>
<protein>
    <recommendedName>
        <fullName evidence="5">Transmembrane protein</fullName>
    </recommendedName>
</protein>
<evidence type="ECO:0000256" key="1">
    <source>
        <dbReference type="SAM" id="MobiDB-lite"/>
    </source>
</evidence>
<comment type="caution">
    <text evidence="3">The sequence shown here is derived from an EMBL/GenBank/DDBJ whole genome shotgun (WGS) entry which is preliminary data.</text>
</comment>